<dbReference type="STRING" id="1121306.SAMN02745196_01106"/>
<evidence type="ECO:0000256" key="3">
    <source>
        <dbReference type="ARBA" id="ARBA00023163"/>
    </source>
</evidence>
<reference evidence="5 6" key="1">
    <citation type="submission" date="2016-11" db="EMBL/GenBank/DDBJ databases">
        <authorList>
            <person name="Jaros S."/>
            <person name="Januszkiewicz K."/>
            <person name="Wedrychowicz H."/>
        </authorList>
    </citation>
    <scope>NUCLEOTIDE SEQUENCE [LARGE SCALE GENOMIC DNA]</scope>
    <source>
        <strain evidence="5 6">DSM 3089</strain>
    </source>
</reference>
<protein>
    <submittedName>
        <fullName evidence="5">DNA-binding transcriptional regulator YhcF, GntR family</fullName>
    </submittedName>
</protein>
<sequence length="125" mass="14311">MNLELKNFEFNDKESIYLQIIELIKKSIALGELKSGDKLPSVREMSTALGVNPNTLQRAYGELERLGITYTKRGMGSFVNETDDSADSLKEDMVYDIARKFLKEMKSMGIEKREAIKIIKELEEE</sequence>
<gene>
    <name evidence="5" type="ORF">SAMN02745196_01106</name>
</gene>
<dbReference type="GO" id="GO:0003677">
    <property type="term" value="F:DNA binding"/>
    <property type="evidence" value="ECO:0007669"/>
    <property type="project" value="UniProtKB-KW"/>
</dbReference>
<dbReference type="RefSeq" id="WP_072830876.1">
    <property type="nucleotide sequence ID" value="NZ_FQXP01000004.1"/>
</dbReference>
<keyword evidence="2 5" id="KW-0238">DNA-binding</keyword>
<dbReference type="PANTHER" id="PTHR38445:SF6">
    <property type="entry name" value="GNTR-FAMILY TRANSCRIPTIONAL REGULATOR"/>
    <property type="match status" value="1"/>
</dbReference>
<dbReference type="SUPFAM" id="SSF46785">
    <property type="entry name" value="Winged helix' DNA-binding domain"/>
    <property type="match status" value="1"/>
</dbReference>
<dbReference type="EMBL" id="FQXP01000004">
    <property type="protein sequence ID" value="SHH70231.1"/>
    <property type="molecule type" value="Genomic_DNA"/>
</dbReference>
<dbReference type="OrthoDB" id="163333at2"/>
<dbReference type="InterPro" id="IPR036390">
    <property type="entry name" value="WH_DNA-bd_sf"/>
</dbReference>
<dbReference type="GO" id="GO:0003700">
    <property type="term" value="F:DNA-binding transcription factor activity"/>
    <property type="evidence" value="ECO:0007669"/>
    <property type="project" value="InterPro"/>
</dbReference>
<dbReference type="SMART" id="SM00345">
    <property type="entry name" value="HTH_GNTR"/>
    <property type="match status" value="1"/>
</dbReference>
<dbReference type="PROSITE" id="PS50949">
    <property type="entry name" value="HTH_GNTR"/>
    <property type="match status" value="1"/>
</dbReference>
<dbReference type="Proteomes" id="UP000184526">
    <property type="component" value="Unassembled WGS sequence"/>
</dbReference>
<keyword evidence="3" id="KW-0804">Transcription</keyword>
<feature type="domain" description="HTH gntR-type" evidence="4">
    <location>
        <begin position="14"/>
        <end position="82"/>
    </location>
</feature>
<dbReference type="Gene3D" id="1.10.10.10">
    <property type="entry name" value="Winged helix-like DNA-binding domain superfamily/Winged helix DNA-binding domain"/>
    <property type="match status" value="1"/>
</dbReference>
<dbReference type="CDD" id="cd07377">
    <property type="entry name" value="WHTH_GntR"/>
    <property type="match status" value="1"/>
</dbReference>
<dbReference type="InterPro" id="IPR000524">
    <property type="entry name" value="Tscrpt_reg_HTH_GntR"/>
</dbReference>
<evidence type="ECO:0000313" key="5">
    <source>
        <dbReference type="EMBL" id="SHH70231.1"/>
    </source>
</evidence>
<proteinExistence type="predicted"/>
<keyword evidence="6" id="KW-1185">Reference proteome</keyword>
<evidence type="ECO:0000313" key="6">
    <source>
        <dbReference type="Proteomes" id="UP000184526"/>
    </source>
</evidence>
<name>A0A1M5V4R9_9CLOT</name>
<organism evidence="5 6">
    <name type="scientific">Clostridium collagenovorans DSM 3089</name>
    <dbReference type="NCBI Taxonomy" id="1121306"/>
    <lineage>
        <taxon>Bacteria</taxon>
        <taxon>Bacillati</taxon>
        <taxon>Bacillota</taxon>
        <taxon>Clostridia</taxon>
        <taxon>Eubacteriales</taxon>
        <taxon>Clostridiaceae</taxon>
        <taxon>Clostridium</taxon>
    </lineage>
</organism>
<accession>A0A1M5V4R9</accession>
<keyword evidence="1" id="KW-0805">Transcription regulation</keyword>
<evidence type="ECO:0000259" key="4">
    <source>
        <dbReference type="PROSITE" id="PS50949"/>
    </source>
</evidence>
<dbReference type="InterPro" id="IPR036388">
    <property type="entry name" value="WH-like_DNA-bd_sf"/>
</dbReference>
<evidence type="ECO:0000256" key="2">
    <source>
        <dbReference type="ARBA" id="ARBA00023125"/>
    </source>
</evidence>
<dbReference type="Pfam" id="PF00392">
    <property type="entry name" value="GntR"/>
    <property type="match status" value="1"/>
</dbReference>
<dbReference type="PANTHER" id="PTHR38445">
    <property type="entry name" value="HTH-TYPE TRANSCRIPTIONAL REPRESSOR YTRA"/>
    <property type="match status" value="1"/>
</dbReference>
<dbReference type="AlphaFoldDB" id="A0A1M5V4R9"/>
<evidence type="ECO:0000256" key="1">
    <source>
        <dbReference type="ARBA" id="ARBA00023015"/>
    </source>
</evidence>